<gene>
    <name evidence="5" type="ORF">GNQ20_23130</name>
</gene>
<dbReference type="Pfam" id="PF00107">
    <property type="entry name" value="ADH_zinc_N"/>
    <property type="match status" value="1"/>
</dbReference>
<dbReference type="InterPro" id="IPR013149">
    <property type="entry name" value="ADH-like_C"/>
</dbReference>
<name>A0A6A9K5T6_PSEAI</name>
<dbReference type="SUPFAM" id="SSF50129">
    <property type="entry name" value="GroES-like"/>
    <property type="match status" value="1"/>
</dbReference>
<dbReference type="Gene3D" id="3.40.50.720">
    <property type="entry name" value="NAD(P)-binding Rossmann-like Domain"/>
    <property type="match status" value="1"/>
</dbReference>
<dbReference type="EMBL" id="WOAJ01000011">
    <property type="protein sequence ID" value="MUI60699.1"/>
    <property type="molecule type" value="Genomic_DNA"/>
</dbReference>
<keyword evidence="1" id="KW-0560">Oxidoreductase</keyword>
<proteinExistence type="inferred from homology"/>
<dbReference type="SUPFAM" id="SSF51735">
    <property type="entry name" value="NAD(P)-binding Rossmann-fold domains"/>
    <property type="match status" value="1"/>
</dbReference>
<sequence>MKAVVMRDKQLHLESIDAPVPARGEVLVKSLACGICGSDLHMLHHCEQVLANFKRGNIPVAFDPQQGVVFGHEYCGEIIDHGPGSDRTLKVGTRVCSLPFVITPRSFHHIGYSNHYPGGYGEQMVLPEQMLVAVPGDLPADIAALTEPLTVAAHAVNRARLDGSEAPVVIGCGPIGLALIATLKSRGIGPVVAADFSPARRALAEKFGADLVVDPAAQSPYESWLQMAAPEGYDINGPLALFGLGPQPRPCVVFECVGVPGLIQQVIQNAPPRSRLIVVGVCMETDKIEPLIAIGKEMNVHFSFGYTAEEFVQTLYALVDGRLDGAPMITGRVAQEAVGEAFASLGASDRHAKIVITYD</sequence>
<dbReference type="CDD" id="cd08262">
    <property type="entry name" value="Zn_ADH8"/>
    <property type="match status" value="1"/>
</dbReference>
<dbReference type="Pfam" id="PF08240">
    <property type="entry name" value="ADH_N"/>
    <property type="match status" value="1"/>
</dbReference>
<reference evidence="5" key="1">
    <citation type="submission" date="2019-11" db="EMBL/GenBank/DDBJ databases">
        <title>Genomes of ocular Pseudomonas aeruginosa isolates.</title>
        <authorList>
            <person name="Khan M."/>
            <person name="Rice S.A."/>
            <person name="Willcox M.D.P."/>
            <person name="Stapleton F."/>
        </authorList>
    </citation>
    <scope>NUCLEOTIDE SEQUENCE</scope>
    <source>
        <strain evidence="5">PA206</strain>
    </source>
</reference>
<dbReference type="InterPro" id="IPR013154">
    <property type="entry name" value="ADH-like_N"/>
</dbReference>
<evidence type="ECO:0000313" key="5">
    <source>
        <dbReference type="EMBL" id="MUI60699.1"/>
    </source>
</evidence>
<organism evidence="5">
    <name type="scientific">Pseudomonas aeruginosa</name>
    <dbReference type="NCBI Taxonomy" id="287"/>
    <lineage>
        <taxon>Bacteria</taxon>
        <taxon>Pseudomonadati</taxon>
        <taxon>Pseudomonadota</taxon>
        <taxon>Gammaproteobacteria</taxon>
        <taxon>Pseudomonadales</taxon>
        <taxon>Pseudomonadaceae</taxon>
        <taxon>Pseudomonas</taxon>
    </lineage>
</organism>
<comment type="similarity">
    <text evidence="2">Belongs to the zinc-containing alcohol dehydrogenase family.</text>
</comment>
<dbReference type="Gene3D" id="3.90.180.10">
    <property type="entry name" value="Medium-chain alcohol dehydrogenases, catalytic domain"/>
    <property type="match status" value="1"/>
</dbReference>
<dbReference type="PANTHER" id="PTHR43189:SF1">
    <property type="entry name" value="ZINC-TYPE ALCOHOL DEHYDROGENASE-LIKE PROTEIN C1198.01"/>
    <property type="match status" value="1"/>
</dbReference>
<dbReference type="GO" id="GO:0016491">
    <property type="term" value="F:oxidoreductase activity"/>
    <property type="evidence" value="ECO:0007669"/>
    <property type="project" value="UniProtKB-KW"/>
</dbReference>
<keyword evidence="2" id="KW-0862">Zinc</keyword>
<dbReference type="PROSITE" id="PS00059">
    <property type="entry name" value="ADH_ZINC"/>
    <property type="match status" value="1"/>
</dbReference>
<dbReference type="RefSeq" id="WP_039026650.1">
    <property type="nucleotide sequence ID" value="NZ_CP176811.1"/>
</dbReference>
<dbReference type="AlphaFoldDB" id="A0A6A9K5T6"/>
<accession>A0A6A9K5T6</accession>
<dbReference type="GO" id="GO:0008270">
    <property type="term" value="F:zinc ion binding"/>
    <property type="evidence" value="ECO:0007669"/>
    <property type="project" value="InterPro"/>
</dbReference>
<dbReference type="PANTHER" id="PTHR43189">
    <property type="entry name" value="ZINC-TYPE ALCOHOL DEHYDROGENASE-LIKE PROTEIN C1198.01-RELATED"/>
    <property type="match status" value="1"/>
</dbReference>
<protein>
    <submittedName>
        <fullName evidence="5">Alcohol dehydrogenase catalytic domain-containing protein</fullName>
    </submittedName>
</protein>
<feature type="domain" description="Alcohol dehydrogenase-like N-terminal" evidence="4">
    <location>
        <begin position="23"/>
        <end position="135"/>
    </location>
</feature>
<feature type="domain" description="Alcohol dehydrogenase-like C-terminal" evidence="3">
    <location>
        <begin position="174"/>
        <end position="315"/>
    </location>
</feature>
<comment type="cofactor">
    <cofactor evidence="2">
        <name>Zn(2+)</name>
        <dbReference type="ChEBI" id="CHEBI:29105"/>
    </cofactor>
</comment>
<dbReference type="InterPro" id="IPR002328">
    <property type="entry name" value="ADH_Zn_CS"/>
</dbReference>
<keyword evidence="2" id="KW-0479">Metal-binding</keyword>
<evidence type="ECO:0000259" key="4">
    <source>
        <dbReference type="Pfam" id="PF08240"/>
    </source>
</evidence>
<dbReference type="InterPro" id="IPR036291">
    <property type="entry name" value="NAD(P)-bd_dom_sf"/>
</dbReference>
<evidence type="ECO:0000256" key="1">
    <source>
        <dbReference type="ARBA" id="ARBA00023002"/>
    </source>
</evidence>
<comment type="caution">
    <text evidence="5">The sequence shown here is derived from an EMBL/GenBank/DDBJ whole genome shotgun (WGS) entry which is preliminary data.</text>
</comment>
<evidence type="ECO:0000259" key="3">
    <source>
        <dbReference type="Pfam" id="PF00107"/>
    </source>
</evidence>
<evidence type="ECO:0000256" key="2">
    <source>
        <dbReference type="RuleBase" id="RU361277"/>
    </source>
</evidence>
<dbReference type="InterPro" id="IPR011032">
    <property type="entry name" value="GroES-like_sf"/>
</dbReference>